<dbReference type="EMBL" id="JAACJL010000059">
    <property type="protein sequence ID" value="KAF4610013.1"/>
    <property type="molecule type" value="Genomic_DNA"/>
</dbReference>
<gene>
    <name evidence="2" type="ORF">D9613_010315</name>
</gene>
<evidence type="ECO:0000313" key="3">
    <source>
        <dbReference type="Proteomes" id="UP000521872"/>
    </source>
</evidence>
<reference evidence="2 3" key="1">
    <citation type="submission" date="2019-12" db="EMBL/GenBank/DDBJ databases">
        <authorList>
            <person name="Floudas D."/>
            <person name="Bentzer J."/>
            <person name="Ahren D."/>
            <person name="Johansson T."/>
            <person name="Persson P."/>
            <person name="Tunlid A."/>
        </authorList>
    </citation>
    <scope>NUCLEOTIDE SEQUENCE [LARGE SCALE GENOMIC DNA]</scope>
    <source>
        <strain evidence="2 3">CBS 102.39</strain>
    </source>
</reference>
<comment type="caution">
    <text evidence="2">The sequence shown here is derived from an EMBL/GenBank/DDBJ whole genome shotgun (WGS) entry which is preliminary data.</text>
</comment>
<dbReference type="Proteomes" id="UP000521872">
    <property type="component" value="Unassembled WGS sequence"/>
</dbReference>
<accession>A0A8H4QFG4</accession>
<feature type="region of interest" description="Disordered" evidence="1">
    <location>
        <begin position="271"/>
        <end position="303"/>
    </location>
</feature>
<sequence>MSNRYQQRGPSLHTPKHKLRNRRHTPSSFHILFENVDNLNSLIKDRFWELGQATKILVDQIRDLQSQLTAEKHSFNVLLSLITSLGKAATGSAHGHAPPQRKSSNEPLNSLHTSLRAGLKRSRAQSNNSPEESERYIHGDSVDGSSWDKIVFCQFPPFQRLASPLTIYSNALDDANGEESQLYVRPRSPHFMHKYEYFLEEYDRKNQHWTFIRDRRSTEAGKREAAYLLEVGWRDCGTFQADLEDCARMTDTTFEFKVWAEYFDVPYSGDDNVLTPNDPGYPSRLRTRPPPLPSSSSEWSDESWHGIQAKDHIDSHKAAKPFECTSSNLRAFSPQASTPFLSSQRYKFQPRSGTAYWGANSGVNDY</sequence>
<organism evidence="2 3">
    <name type="scientific">Agrocybe pediades</name>
    <dbReference type="NCBI Taxonomy" id="84607"/>
    <lineage>
        <taxon>Eukaryota</taxon>
        <taxon>Fungi</taxon>
        <taxon>Dikarya</taxon>
        <taxon>Basidiomycota</taxon>
        <taxon>Agaricomycotina</taxon>
        <taxon>Agaricomycetes</taxon>
        <taxon>Agaricomycetidae</taxon>
        <taxon>Agaricales</taxon>
        <taxon>Agaricineae</taxon>
        <taxon>Strophariaceae</taxon>
        <taxon>Agrocybe</taxon>
    </lineage>
</organism>
<feature type="compositionally biased region" description="Basic residues" evidence="1">
    <location>
        <begin position="14"/>
        <end position="23"/>
    </location>
</feature>
<protein>
    <submittedName>
        <fullName evidence="2">Uncharacterized protein</fullName>
    </submittedName>
</protein>
<evidence type="ECO:0000256" key="1">
    <source>
        <dbReference type="SAM" id="MobiDB-lite"/>
    </source>
</evidence>
<proteinExistence type="predicted"/>
<feature type="region of interest" description="Disordered" evidence="1">
    <location>
        <begin position="1"/>
        <end position="23"/>
    </location>
</feature>
<dbReference type="AlphaFoldDB" id="A0A8H4QFG4"/>
<feature type="compositionally biased region" description="Polar residues" evidence="1">
    <location>
        <begin position="101"/>
        <end position="113"/>
    </location>
</feature>
<name>A0A8H4QFG4_9AGAR</name>
<evidence type="ECO:0000313" key="2">
    <source>
        <dbReference type="EMBL" id="KAF4610013.1"/>
    </source>
</evidence>
<keyword evidence="3" id="KW-1185">Reference proteome</keyword>
<feature type="region of interest" description="Disordered" evidence="1">
    <location>
        <begin position="89"/>
        <end position="139"/>
    </location>
</feature>